<dbReference type="InterPro" id="IPR033433">
    <property type="entry name" value="GtaA_N"/>
</dbReference>
<dbReference type="InterPro" id="IPR032514">
    <property type="entry name" value="GtaA_central"/>
</dbReference>
<evidence type="ECO:0000313" key="5">
    <source>
        <dbReference type="Proteomes" id="UP000759537"/>
    </source>
</evidence>
<dbReference type="Pfam" id="PF16335">
    <property type="entry name" value="GtaA_6_Hairpin"/>
    <property type="match status" value="1"/>
</dbReference>
<dbReference type="PANTHER" id="PTHR31987:SF1">
    <property type="entry name" value="GLUTAMINASE A"/>
    <property type="match status" value="1"/>
</dbReference>
<dbReference type="EMBL" id="WHVB01000002">
    <property type="protein sequence ID" value="KAF8486302.1"/>
    <property type="molecule type" value="Genomic_DNA"/>
</dbReference>
<organism evidence="4 5">
    <name type="scientific">Russula ochroleuca</name>
    <dbReference type="NCBI Taxonomy" id="152965"/>
    <lineage>
        <taxon>Eukaryota</taxon>
        <taxon>Fungi</taxon>
        <taxon>Dikarya</taxon>
        <taxon>Basidiomycota</taxon>
        <taxon>Agaricomycotina</taxon>
        <taxon>Agaricomycetes</taxon>
        <taxon>Russulales</taxon>
        <taxon>Russulaceae</taxon>
        <taxon>Russula</taxon>
    </lineage>
</organism>
<keyword evidence="5" id="KW-1185">Reference proteome</keyword>
<gene>
    <name evidence="4" type="ORF">DFH94DRAFT_622807</name>
</gene>
<evidence type="ECO:0000256" key="1">
    <source>
        <dbReference type="SAM" id="SignalP"/>
    </source>
</evidence>
<keyword evidence="1" id="KW-0732">Signal</keyword>
<reference evidence="4" key="1">
    <citation type="submission" date="2019-10" db="EMBL/GenBank/DDBJ databases">
        <authorList>
            <consortium name="DOE Joint Genome Institute"/>
            <person name="Kuo A."/>
            <person name="Miyauchi S."/>
            <person name="Kiss E."/>
            <person name="Drula E."/>
            <person name="Kohler A."/>
            <person name="Sanchez-Garcia M."/>
            <person name="Andreopoulos B."/>
            <person name="Barry K.W."/>
            <person name="Bonito G."/>
            <person name="Buee M."/>
            <person name="Carver A."/>
            <person name="Chen C."/>
            <person name="Cichocki N."/>
            <person name="Clum A."/>
            <person name="Culley D."/>
            <person name="Crous P.W."/>
            <person name="Fauchery L."/>
            <person name="Girlanda M."/>
            <person name="Hayes R."/>
            <person name="Keri Z."/>
            <person name="LaButti K."/>
            <person name="Lipzen A."/>
            <person name="Lombard V."/>
            <person name="Magnuson J."/>
            <person name="Maillard F."/>
            <person name="Morin E."/>
            <person name="Murat C."/>
            <person name="Nolan M."/>
            <person name="Ohm R."/>
            <person name="Pangilinan J."/>
            <person name="Pereira M."/>
            <person name="Perotto S."/>
            <person name="Peter M."/>
            <person name="Riley R."/>
            <person name="Sitrit Y."/>
            <person name="Stielow B."/>
            <person name="Szollosi G."/>
            <person name="Zifcakova L."/>
            <person name="Stursova M."/>
            <person name="Spatafora J.W."/>
            <person name="Tedersoo L."/>
            <person name="Vaario L.-M."/>
            <person name="Yamada A."/>
            <person name="Yan M."/>
            <person name="Wang P."/>
            <person name="Xu J."/>
            <person name="Bruns T."/>
            <person name="Baldrian P."/>
            <person name="Vilgalys R."/>
            <person name="Henrissat B."/>
            <person name="Grigoriev I.V."/>
            <person name="Hibbett D."/>
            <person name="Nagy L.G."/>
            <person name="Martin F.M."/>
        </authorList>
    </citation>
    <scope>NUCLEOTIDE SEQUENCE</scope>
    <source>
        <strain evidence="4">Prilba</strain>
    </source>
</reference>
<dbReference type="AlphaFoldDB" id="A0A9P5TDQ0"/>
<reference evidence="4" key="2">
    <citation type="journal article" date="2020" name="Nat. Commun.">
        <title>Large-scale genome sequencing of mycorrhizal fungi provides insights into the early evolution of symbiotic traits.</title>
        <authorList>
            <person name="Miyauchi S."/>
            <person name="Kiss E."/>
            <person name="Kuo A."/>
            <person name="Drula E."/>
            <person name="Kohler A."/>
            <person name="Sanchez-Garcia M."/>
            <person name="Morin E."/>
            <person name="Andreopoulos B."/>
            <person name="Barry K.W."/>
            <person name="Bonito G."/>
            <person name="Buee M."/>
            <person name="Carver A."/>
            <person name="Chen C."/>
            <person name="Cichocki N."/>
            <person name="Clum A."/>
            <person name="Culley D."/>
            <person name="Crous P.W."/>
            <person name="Fauchery L."/>
            <person name="Girlanda M."/>
            <person name="Hayes R.D."/>
            <person name="Keri Z."/>
            <person name="LaButti K."/>
            <person name="Lipzen A."/>
            <person name="Lombard V."/>
            <person name="Magnuson J."/>
            <person name="Maillard F."/>
            <person name="Murat C."/>
            <person name="Nolan M."/>
            <person name="Ohm R.A."/>
            <person name="Pangilinan J."/>
            <person name="Pereira M.F."/>
            <person name="Perotto S."/>
            <person name="Peter M."/>
            <person name="Pfister S."/>
            <person name="Riley R."/>
            <person name="Sitrit Y."/>
            <person name="Stielow J.B."/>
            <person name="Szollosi G."/>
            <person name="Zifcakova L."/>
            <person name="Stursova M."/>
            <person name="Spatafora J.W."/>
            <person name="Tedersoo L."/>
            <person name="Vaario L.M."/>
            <person name="Yamada A."/>
            <person name="Yan M."/>
            <person name="Wang P."/>
            <person name="Xu J."/>
            <person name="Bruns T."/>
            <person name="Baldrian P."/>
            <person name="Vilgalys R."/>
            <person name="Dunand C."/>
            <person name="Henrissat B."/>
            <person name="Grigoriev I.V."/>
            <person name="Hibbett D."/>
            <person name="Nagy L.G."/>
            <person name="Martin F.M."/>
        </authorList>
    </citation>
    <scope>NUCLEOTIDE SEQUENCE</scope>
    <source>
        <strain evidence="4">Prilba</strain>
    </source>
</reference>
<dbReference type="Pfam" id="PF17168">
    <property type="entry name" value="DUF5127"/>
    <property type="match status" value="1"/>
</dbReference>
<protein>
    <submittedName>
        <fullName evidence="4">DUF1793-domain-containing protein</fullName>
    </submittedName>
</protein>
<dbReference type="PANTHER" id="PTHR31987">
    <property type="entry name" value="GLUTAMINASE A-RELATED"/>
    <property type="match status" value="1"/>
</dbReference>
<feature type="domain" description="Glutaminase A N-terminal" evidence="3">
    <location>
        <begin position="104"/>
        <end position="338"/>
    </location>
</feature>
<evidence type="ECO:0000313" key="4">
    <source>
        <dbReference type="EMBL" id="KAF8486302.1"/>
    </source>
</evidence>
<evidence type="ECO:0000259" key="3">
    <source>
        <dbReference type="Pfam" id="PF17168"/>
    </source>
</evidence>
<dbReference type="Proteomes" id="UP000759537">
    <property type="component" value="Unassembled WGS sequence"/>
</dbReference>
<comment type="caution">
    <text evidence="4">The sequence shown here is derived from an EMBL/GenBank/DDBJ whole genome shotgun (WGS) entry which is preliminary data.</text>
</comment>
<feature type="domain" description="Glutaminase A central" evidence="2">
    <location>
        <begin position="348"/>
        <end position="600"/>
    </location>
</feature>
<accession>A0A9P5TDQ0</accession>
<evidence type="ECO:0000259" key="2">
    <source>
        <dbReference type="Pfam" id="PF16335"/>
    </source>
</evidence>
<sequence length="607" mass="66926">MHILTHVSTFAAFVLFLFPVPCLAQIEVPLAVPLPLEVRSPYLNFWTRPPSSSGNTTTSANLFFAEAFSGRTALLRIDGVTHSIFGQPALANYSNITGSFITPTRTIFTLDIGPVEVSVTFLSPIEPYNWVRQSIPFTYISFNLNVTDGKPHDIQLYAHVQSGWYGTFFATDSVQNITWSTVSTGQSVFEMTELQNSQPLLENVNGQAEWGQFYFATAQSDAVTFGVGSVNSLISTFSHDGGLYTIPVTGSLTEGSSNTTTAFAFSQNLSVVTQSATTVFAFGFIQDPAVQFVDTNGQSQRRIPYFKTKYSTPTDLIDDFISDYMAASIRSLELESNVFNDTARYPHDNYSTLLSLVTRLVFASTVLTVGETSDGALNSTDVIMFMKNIGAASATNRVNPVEVLYAAFPMFLYFEPNLGGLLLEPLLRYQAWPNATLPYAARDAGTLYPISSIISETHDQGIEQTANILLMIYAHARTSGDITLIQKHISRMNNWTEFLIGATLYTDQQYSANLLNINNQTNLAIKGIIAIKAMSIMSDVAGQSTTYSSTADAYYAQWKSHALSPDNHLLIQYGNESSWSLGENMFADMWLQTGLISQDVRVRLFVD</sequence>
<feature type="chain" id="PRO_5040291819" evidence="1">
    <location>
        <begin position="25"/>
        <end position="607"/>
    </location>
</feature>
<dbReference type="OrthoDB" id="3918848at2759"/>
<proteinExistence type="predicted"/>
<dbReference type="InterPro" id="IPR052743">
    <property type="entry name" value="Glutaminase_GtaA"/>
</dbReference>
<feature type="signal peptide" evidence="1">
    <location>
        <begin position="1"/>
        <end position="24"/>
    </location>
</feature>
<name>A0A9P5TDQ0_9AGAM</name>